<evidence type="ECO:0000313" key="3">
    <source>
        <dbReference type="Proteomes" id="UP000177068"/>
    </source>
</evidence>
<dbReference type="SUPFAM" id="SSF81301">
    <property type="entry name" value="Nucleotidyltransferase"/>
    <property type="match status" value="1"/>
</dbReference>
<gene>
    <name evidence="2" type="ORF">A3A26_01630</name>
</gene>
<protein>
    <recommendedName>
        <fullName evidence="1">Polymerase nucleotidyl transferase domain-containing protein</fullName>
    </recommendedName>
</protein>
<feature type="domain" description="Polymerase nucleotidyl transferase" evidence="1">
    <location>
        <begin position="32"/>
        <end position="72"/>
    </location>
</feature>
<accession>A0A1G2U8H8</accession>
<dbReference type="AlphaFoldDB" id="A0A1G2U8H8"/>
<organism evidence="2 3">
    <name type="scientific">Candidatus Zambryskibacteria bacterium RIFCSPLOWO2_01_FULL_47_14</name>
    <dbReference type="NCBI Taxonomy" id="1802763"/>
    <lineage>
        <taxon>Bacteria</taxon>
        <taxon>Candidatus Zambryskiibacteriota</taxon>
    </lineage>
</organism>
<name>A0A1G2U8H8_9BACT</name>
<dbReference type="InterPro" id="IPR043519">
    <property type="entry name" value="NT_sf"/>
</dbReference>
<sequence>MLGFKVLDEIPSILRLLADDTVACYRRHHSDLRSVYVIGSVAVGEWTKGVSDLDVVGVVERELTTEDEAPRRRELLELGKSWPQVSFINNSALSLAALHTEKPDAMVVGRARIIAVTGLHLWGDNIDFQDYVPSVETMAYGRAARAKILMKRYRSGIINEPFRSNPRLLARSSAKAAIRVLSGITILRDATFYTSPEQTVMMIATYAPEAMPLARRAFRIVNGAESEPDEAMDITEQAVQLFYDLYPDPQSP</sequence>
<reference evidence="2 3" key="1">
    <citation type="journal article" date="2016" name="Nat. Commun.">
        <title>Thousands of microbial genomes shed light on interconnected biogeochemical processes in an aquifer system.</title>
        <authorList>
            <person name="Anantharaman K."/>
            <person name="Brown C.T."/>
            <person name="Hug L.A."/>
            <person name="Sharon I."/>
            <person name="Castelle C.J."/>
            <person name="Probst A.J."/>
            <person name="Thomas B.C."/>
            <person name="Singh A."/>
            <person name="Wilkins M.J."/>
            <person name="Karaoz U."/>
            <person name="Brodie E.L."/>
            <person name="Williams K.H."/>
            <person name="Hubbard S.S."/>
            <person name="Banfield J.F."/>
        </authorList>
    </citation>
    <scope>NUCLEOTIDE SEQUENCE [LARGE SCALE GENOMIC DNA]</scope>
</reference>
<dbReference type="Proteomes" id="UP000177068">
    <property type="component" value="Unassembled WGS sequence"/>
</dbReference>
<comment type="caution">
    <text evidence="2">The sequence shown here is derived from an EMBL/GenBank/DDBJ whole genome shotgun (WGS) entry which is preliminary data.</text>
</comment>
<dbReference type="GO" id="GO:0016779">
    <property type="term" value="F:nucleotidyltransferase activity"/>
    <property type="evidence" value="ECO:0007669"/>
    <property type="project" value="InterPro"/>
</dbReference>
<proteinExistence type="predicted"/>
<evidence type="ECO:0000259" key="1">
    <source>
        <dbReference type="Pfam" id="PF01909"/>
    </source>
</evidence>
<dbReference type="Pfam" id="PF01909">
    <property type="entry name" value="NTP_transf_2"/>
    <property type="match status" value="1"/>
</dbReference>
<evidence type="ECO:0000313" key="2">
    <source>
        <dbReference type="EMBL" id="OHB05777.1"/>
    </source>
</evidence>
<dbReference type="EMBL" id="MHWG01000011">
    <property type="protein sequence ID" value="OHB05777.1"/>
    <property type="molecule type" value="Genomic_DNA"/>
</dbReference>
<dbReference type="InterPro" id="IPR002934">
    <property type="entry name" value="Polymerase_NTP_transf_dom"/>
</dbReference>